<dbReference type="Pfam" id="PF02321">
    <property type="entry name" value="OEP"/>
    <property type="match status" value="2"/>
</dbReference>
<evidence type="ECO:0000313" key="10">
    <source>
        <dbReference type="Proteomes" id="UP001319080"/>
    </source>
</evidence>
<dbReference type="AlphaFoldDB" id="A0AAP2GVL1"/>
<evidence type="ECO:0000256" key="3">
    <source>
        <dbReference type="ARBA" id="ARBA00022448"/>
    </source>
</evidence>
<dbReference type="PANTHER" id="PTHR30026:SF20">
    <property type="entry name" value="OUTER MEMBRANE PROTEIN TOLC"/>
    <property type="match status" value="1"/>
</dbReference>
<sequence length="490" mass="57132">MNKQTFCLFALLIGFALPGSYAQNAYTLDDIIARSKAQSPVAKQADTRLETSYWQYRVYRTSFNPQLSLDGSLPNYYKKVSQIIQEDGTYRYIPVEQTNNSLSMGLFQPLPWTGGTLSANTSLGYFKDYHLNTLSEQWTGNVFNISLDQPIFSFNQMRWDRKTEPLRYEESRREYVEQMELVASQAVEMFFNVLQSQIGVQIARFNLANNDTIYKIEQGRYNIGTTSQDKLLQVELQLLRSRQDVAQASLDLETARLELRSYMGLRESESYDLLLPEMIPQFEVSVEDALNYARKNRSAFIAFERRRLEAERDVAQARGQRFQTKLSATYGLNNNGVVLNDIYTRPEQMQQFNLTLNVPILDWGRNKARMRTAMANKKLSDYVISQDEVDFEQTVITQVRKFEMLRLQIEITHKSDDVAAQRYNVAQNRYLIGKIDITNLNIALTEKDDAKRSYLQALKSFWVAYYDLRRLTLYDFYRKELLFKEEGQAQ</sequence>
<dbReference type="Gene3D" id="1.20.1600.10">
    <property type="entry name" value="Outer membrane efflux proteins (OEP)"/>
    <property type="match status" value="1"/>
</dbReference>
<evidence type="ECO:0000256" key="4">
    <source>
        <dbReference type="ARBA" id="ARBA00022452"/>
    </source>
</evidence>
<gene>
    <name evidence="9" type="ORF">KK062_13075</name>
</gene>
<keyword evidence="3" id="KW-0813">Transport</keyword>
<proteinExistence type="inferred from homology"/>
<feature type="chain" id="PRO_5042988492" evidence="8">
    <location>
        <begin position="23"/>
        <end position="490"/>
    </location>
</feature>
<organism evidence="9 10">
    <name type="scientific">Dawidia cretensis</name>
    <dbReference type="NCBI Taxonomy" id="2782350"/>
    <lineage>
        <taxon>Bacteria</taxon>
        <taxon>Pseudomonadati</taxon>
        <taxon>Bacteroidota</taxon>
        <taxon>Cytophagia</taxon>
        <taxon>Cytophagales</taxon>
        <taxon>Chryseotaleaceae</taxon>
        <taxon>Dawidia</taxon>
    </lineage>
</organism>
<protein>
    <submittedName>
        <fullName evidence="9">TolC family protein</fullName>
    </submittedName>
</protein>
<keyword evidence="5" id="KW-0812">Transmembrane</keyword>
<dbReference type="EMBL" id="JAHESE010000011">
    <property type="protein sequence ID" value="MBT1709167.1"/>
    <property type="molecule type" value="Genomic_DNA"/>
</dbReference>
<keyword evidence="7" id="KW-0998">Cell outer membrane</keyword>
<evidence type="ECO:0000256" key="8">
    <source>
        <dbReference type="SAM" id="SignalP"/>
    </source>
</evidence>
<keyword evidence="6" id="KW-0472">Membrane</keyword>
<dbReference type="InterPro" id="IPR003423">
    <property type="entry name" value="OMP_efflux"/>
</dbReference>
<comment type="caution">
    <text evidence="9">The sequence shown here is derived from an EMBL/GenBank/DDBJ whole genome shotgun (WGS) entry which is preliminary data.</text>
</comment>
<comment type="subcellular location">
    <subcellularLocation>
        <location evidence="1">Cell outer membrane</location>
    </subcellularLocation>
</comment>
<keyword evidence="4" id="KW-1134">Transmembrane beta strand</keyword>
<dbReference type="GO" id="GO:0015562">
    <property type="term" value="F:efflux transmembrane transporter activity"/>
    <property type="evidence" value="ECO:0007669"/>
    <property type="project" value="InterPro"/>
</dbReference>
<name>A0AAP2GVL1_9BACT</name>
<evidence type="ECO:0000256" key="2">
    <source>
        <dbReference type="ARBA" id="ARBA00007613"/>
    </source>
</evidence>
<dbReference type="GO" id="GO:0015288">
    <property type="term" value="F:porin activity"/>
    <property type="evidence" value="ECO:0007669"/>
    <property type="project" value="TreeGrafter"/>
</dbReference>
<evidence type="ECO:0000256" key="7">
    <source>
        <dbReference type="ARBA" id="ARBA00023237"/>
    </source>
</evidence>
<dbReference type="RefSeq" id="WP_254084748.1">
    <property type="nucleotide sequence ID" value="NZ_JAHESE010000011.1"/>
</dbReference>
<keyword evidence="8" id="KW-0732">Signal</keyword>
<comment type="similarity">
    <text evidence="2">Belongs to the outer membrane factor (OMF) (TC 1.B.17) family.</text>
</comment>
<dbReference type="PANTHER" id="PTHR30026">
    <property type="entry name" value="OUTER MEMBRANE PROTEIN TOLC"/>
    <property type="match status" value="1"/>
</dbReference>
<evidence type="ECO:0000256" key="6">
    <source>
        <dbReference type="ARBA" id="ARBA00023136"/>
    </source>
</evidence>
<feature type="signal peptide" evidence="8">
    <location>
        <begin position="1"/>
        <end position="22"/>
    </location>
</feature>
<evidence type="ECO:0000256" key="1">
    <source>
        <dbReference type="ARBA" id="ARBA00004442"/>
    </source>
</evidence>
<keyword evidence="10" id="KW-1185">Reference proteome</keyword>
<dbReference type="InterPro" id="IPR051906">
    <property type="entry name" value="TolC-like"/>
</dbReference>
<evidence type="ECO:0000313" key="9">
    <source>
        <dbReference type="EMBL" id="MBT1709167.1"/>
    </source>
</evidence>
<reference evidence="9 10" key="1">
    <citation type="submission" date="2021-05" db="EMBL/GenBank/DDBJ databases">
        <title>A Polyphasic approach of four new species of the genus Ohtaekwangia: Ohtaekwangia histidinii sp. nov., Ohtaekwangia cretensis sp. nov., Ohtaekwangia indiensis sp. nov., Ohtaekwangia reichenbachii sp. nov. from diverse environment.</title>
        <authorList>
            <person name="Octaviana S."/>
        </authorList>
    </citation>
    <scope>NUCLEOTIDE SEQUENCE [LARGE SCALE GENOMIC DNA]</scope>
    <source>
        <strain evidence="9 10">PWU5</strain>
    </source>
</reference>
<dbReference type="SUPFAM" id="SSF56954">
    <property type="entry name" value="Outer membrane efflux proteins (OEP)"/>
    <property type="match status" value="1"/>
</dbReference>
<evidence type="ECO:0000256" key="5">
    <source>
        <dbReference type="ARBA" id="ARBA00022692"/>
    </source>
</evidence>
<dbReference type="GO" id="GO:1990281">
    <property type="term" value="C:efflux pump complex"/>
    <property type="evidence" value="ECO:0007669"/>
    <property type="project" value="TreeGrafter"/>
</dbReference>
<dbReference type="GO" id="GO:0009279">
    <property type="term" value="C:cell outer membrane"/>
    <property type="evidence" value="ECO:0007669"/>
    <property type="project" value="UniProtKB-SubCell"/>
</dbReference>
<dbReference type="Proteomes" id="UP001319080">
    <property type="component" value="Unassembled WGS sequence"/>
</dbReference>
<accession>A0AAP2GVL1</accession>